<evidence type="ECO:0000313" key="2">
    <source>
        <dbReference type="EMBL" id="GBP15038.1"/>
    </source>
</evidence>
<reference evidence="2 3" key="1">
    <citation type="journal article" date="2019" name="Commun. Biol.">
        <title>The bagworm genome reveals a unique fibroin gene that provides high tensile strength.</title>
        <authorList>
            <person name="Kono N."/>
            <person name="Nakamura H."/>
            <person name="Ohtoshi R."/>
            <person name="Tomita M."/>
            <person name="Numata K."/>
            <person name="Arakawa K."/>
        </authorList>
    </citation>
    <scope>NUCLEOTIDE SEQUENCE [LARGE SCALE GENOMIC DNA]</scope>
</reference>
<accession>A0A4C1TNA5</accession>
<gene>
    <name evidence="2" type="ORF">EVAR_6679_1</name>
</gene>
<dbReference type="Proteomes" id="UP000299102">
    <property type="component" value="Unassembled WGS sequence"/>
</dbReference>
<dbReference type="EMBL" id="BGZK01000068">
    <property type="protein sequence ID" value="GBP15038.1"/>
    <property type="molecule type" value="Genomic_DNA"/>
</dbReference>
<proteinExistence type="predicted"/>
<sequence length="147" mass="14957">MIDEAQRIITKIMKSRNPSSMSITINAIIIAGWRWCGGESVTRHSFFGAGRKCASRQVSEAAVASARASRTGGRPAAAAPRAPAPTDDPAINIATSSRPANYAPVVGAAAAAGAARRAGAGADGAAALRRSGSLSGRKSSFTFGPFQ</sequence>
<protein>
    <submittedName>
        <fullName evidence="2">Uncharacterized protein</fullName>
    </submittedName>
</protein>
<organism evidence="2 3">
    <name type="scientific">Eumeta variegata</name>
    <name type="common">Bagworm moth</name>
    <name type="synonym">Eumeta japonica</name>
    <dbReference type="NCBI Taxonomy" id="151549"/>
    <lineage>
        <taxon>Eukaryota</taxon>
        <taxon>Metazoa</taxon>
        <taxon>Ecdysozoa</taxon>
        <taxon>Arthropoda</taxon>
        <taxon>Hexapoda</taxon>
        <taxon>Insecta</taxon>
        <taxon>Pterygota</taxon>
        <taxon>Neoptera</taxon>
        <taxon>Endopterygota</taxon>
        <taxon>Lepidoptera</taxon>
        <taxon>Glossata</taxon>
        <taxon>Ditrysia</taxon>
        <taxon>Tineoidea</taxon>
        <taxon>Psychidae</taxon>
        <taxon>Oiketicinae</taxon>
        <taxon>Eumeta</taxon>
    </lineage>
</organism>
<dbReference type="AlphaFoldDB" id="A0A4C1TNA5"/>
<keyword evidence="3" id="KW-1185">Reference proteome</keyword>
<evidence type="ECO:0000313" key="3">
    <source>
        <dbReference type="Proteomes" id="UP000299102"/>
    </source>
</evidence>
<comment type="caution">
    <text evidence="2">The sequence shown here is derived from an EMBL/GenBank/DDBJ whole genome shotgun (WGS) entry which is preliminary data.</text>
</comment>
<name>A0A4C1TNA5_EUMVA</name>
<feature type="region of interest" description="Disordered" evidence="1">
    <location>
        <begin position="65"/>
        <end position="89"/>
    </location>
</feature>
<evidence type="ECO:0000256" key="1">
    <source>
        <dbReference type="SAM" id="MobiDB-lite"/>
    </source>
</evidence>